<dbReference type="Pfam" id="PF00082">
    <property type="entry name" value="Peptidase_S8"/>
    <property type="match status" value="1"/>
</dbReference>
<dbReference type="InterPro" id="IPR000209">
    <property type="entry name" value="Peptidase_S8/S53_dom"/>
</dbReference>
<dbReference type="InterPro" id="IPR036852">
    <property type="entry name" value="Peptidase_S8/S53_dom_sf"/>
</dbReference>
<keyword evidence="3 5" id="KW-0378">Hydrolase</keyword>
<evidence type="ECO:0000256" key="6">
    <source>
        <dbReference type="RuleBase" id="RU003355"/>
    </source>
</evidence>
<dbReference type="Proteomes" id="UP000216446">
    <property type="component" value="Unassembled WGS sequence"/>
</dbReference>
<feature type="chain" id="PRO_5012423980" description="Peptidase S8/S53 domain-containing protein" evidence="7">
    <location>
        <begin position="20"/>
        <end position="437"/>
    </location>
</feature>
<dbReference type="Gene3D" id="3.40.50.200">
    <property type="entry name" value="Peptidase S8/S53 domain"/>
    <property type="match status" value="1"/>
</dbReference>
<keyword evidence="10" id="KW-1185">Reference proteome</keyword>
<dbReference type="PANTHER" id="PTHR43806:SF11">
    <property type="entry name" value="CEREVISIN-RELATED"/>
    <property type="match status" value="1"/>
</dbReference>
<protein>
    <recommendedName>
        <fullName evidence="8">Peptidase S8/S53 domain-containing protein</fullName>
    </recommendedName>
</protein>
<dbReference type="PROSITE" id="PS51257">
    <property type="entry name" value="PROKAR_LIPOPROTEIN"/>
    <property type="match status" value="1"/>
</dbReference>
<sequence>MRFLFPCALCVALLVGCDAAGPASGDGAPSSVAEFSVAESAGKLGLLRSPSGTTDLFVTFVSSVINPLVASDEVFRGQDVRRRGYIQDSTPGVAITVSNRDLALITTLLEINPLVASVEFDISFALPSLGDPYAPLRHDYTGGLRDLALGADPTFSGQMTPWNIEMVGGHRSSAASGDGTGTVDVDVYVIDSGVDHPDVHVVESATFFQEGAGPGSSLHGNHVAAIIAAKDDGSGTVGVAPGARVHSLDVFDASGQARMSQILAALDHVIAAKRADPSRPMVINMSLGASTGTTEHNALDRAVEVALAEGITVVISAGNDATDAALVSPAHVEDAITVGAVDSRHLFAFDFSNRGRRVDVLAPGVRVVSAADGSRFARLDGTSMAAPHVAGAAALILAKAPGASPDAVQQTIRRTSRNTVNSRAPQTTGRTLWLARL</sequence>
<dbReference type="GO" id="GO:0004252">
    <property type="term" value="F:serine-type endopeptidase activity"/>
    <property type="evidence" value="ECO:0007669"/>
    <property type="project" value="UniProtKB-UniRule"/>
</dbReference>
<feature type="active site" description="Charge relay system" evidence="5">
    <location>
        <position position="383"/>
    </location>
</feature>
<name>A0A259TXF4_9BACT</name>
<proteinExistence type="inferred from homology"/>
<dbReference type="InterPro" id="IPR050131">
    <property type="entry name" value="Peptidase_S8_subtilisin-like"/>
</dbReference>
<evidence type="ECO:0000259" key="8">
    <source>
        <dbReference type="Pfam" id="PF00082"/>
    </source>
</evidence>
<dbReference type="EMBL" id="MQWB01000001">
    <property type="protein sequence ID" value="OZC02443.1"/>
    <property type="molecule type" value="Genomic_DNA"/>
</dbReference>
<dbReference type="SUPFAM" id="SSF52743">
    <property type="entry name" value="Subtilisin-like"/>
    <property type="match status" value="1"/>
</dbReference>
<feature type="active site" description="Charge relay system" evidence="5">
    <location>
        <position position="191"/>
    </location>
</feature>
<feature type="active site" description="Charge relay system" evidence="5">
    <location>
        <position position="219"/>
    </location>
</feature>
<dbReference type="InterPro" id="IPR023828">
    <property type="entry name" value="Peptidase_S8_Ser-AS"/>
</dbReference>
<dbReference type="OrthoDB" id="9798386at2"/>
<organism evidence="9 10">
    <name type="scientific">Rubricoccus marinus</name>
    <dbReference type="NCBI Taxonomy" id="716817"/>
    <lineage>
        <taxon>Bacteria</taxon>
        <taxon>Pseudomonadati</taxon>
        <taxon>Rhodothermota</taxon>
        <taxon>Rhodothermia</taxon>
        <taxon>Rhodothermales</taxon>
        <taxon>Rubricoccaceae</taxon>
        <taxon>Rubricoccus</taxon>
    </lineage>
</organism>
<evidence type="ECO:0000256" key="3">
    <source>
        <dbReference type="ARBA" id="ARBA00022801"/>
    </source>
</evidence>
<keyword evidence="4 5" id="KW-0720">Serine protease</keyword>
<evidence type="ECO:0000256" key="7">
    <source>
        <dbReference type="SAM" id="SignalP"/>
    </source>
</evidence>
<evidence type="ECO:0000313" key="9">
    <source>
        <dbReference type="EMBL" id="OZC02443.1"/>
    </source>
</evidence>
<comment type="similarity">
    <text evidence="1 5 6">Belongs to the peptidase S8 family.</text>
</comment>
<dbReference type="PANTHER" id="PTHR43806">
    <property type="entry name" value="PEPTIDASE S8"/>
    <property type="match status" value="1"/>
</dbReference>
<feature type="domain" description="Peptidase S8/S53" evidence="8">
    <location>
        <begin position="187"/>
        <end position="421"/>
    </location>
</feature>
<evidence type="ECO:0000313" key="10">
    <source>
        <dbReference type="Proteomes" id="UP000216446"/>
    </source>
</evidence>
<dbReference type="PROSITE" id="PS51892">
    <property type="entry name" value="SUBTILASE"/>
    <property type="match status" value="1"/>
</dbReference>
<dbReference type="GO" id="GO:0006508">
    <property type="term" value="P:proteolysis"/>
    <property type="evidence" value="ECO:0007669"/>
    <property type="project" value="UniProtKB-KW"/>
</dbReference>
<keyword evidence="2 5" id="KW-0645">Protease</keyword>
<dbReference type="InterPro" id="IPR015500">
    <property type="entry name" value="Peptidase_S8_subtilisin-rel"/>
</dbReference>
<dbReference type="PRINTS" id="PR00723">
    <property type="entry name" value="SUBTILISIN"/>
</dbReference>
<dbReference type="PROSITE" id="PS00138">
    <property type="entry name" value="SUBTILASE_SER"/>
    <property type="match status" value="1"/>
</dbReference>
<dbReference type="AlphaFoldDB" id="A0A259TXF4"/>
<keyword evidence="7" id="KW-0732">Signal</keyword>
<dbReference type="InParanoid" id="A0A259TXF4"/>
<dbReference type="PROSITE" id="PS00136">
    <property type="entry name" value="SUBTILASE_ASP"/>
    <property type="match status" value="1"/>
</dbReference>
<evidence type="ECO:0000256" key="2">
    <source>
        <dbReference type="ARBA" id="ARBA00022670"/>
    </source>
</evidence>
<evidence type="ECO:0000256" key="4">
    <source>
        <dbReference type="ARBA" id="ARBA00022825"/>
    </source>
</evidence>
<evidence type="ECO:0000256" key="1">
    <source>
        <dbReference type="ARBA" id="ARBA00011073"/>
    </source>
</evidence>
<feature type="signal peptide" evidence="7">
    <location>
        <begin position="1"/>
        <end position="19"/>
    </location>
</feature>
<evidence type="ECO:0000256" key="5">
    <source>
        <dbReference type="PROSITE-ProRule" id="PRU01240"/>
    </source>
</evidence>
<accession>A0A259TXF4</accession>
<dbReference type="InterPro" id="IPR023827">
    <property type="entry name" value="Peptidase_S8_Asp-AS"/>
</dbReference>
<comment type="caution">
    <text evidence="9">The sequence shown here is derived from an EMBL/GenBank/DDBJ whole genome shotgun (WGS) entry which is preliminary data.</text>
</comment>
<reference evidence="9 10" key="1">
    <citation type="submission" date="2016-11" db="EMBL/GenBank/DDBJ databases">
        <title>Study of marine rhodopsin-containing bacteria.</title>
        <authorList>
            <person name="Yoshizawa S."/>
            <person name="Kumagai Y."/>
            <person name="Kogure K."/>
        </authorList>
    </citation>
    <scope>NUCLEOTIDE SEQUENCE [LARGE SCALE GENOMIC DNA]</scope>
    <source>
        <strain evidence="9 10">SG-29</strain>
    </source>
</reference>
<gene>
    <name evidence="9" type="ORF">BSZ36_05305</name>
</gene>